<dbReference type="RefSeq" id="WP_108672923.1">
    <property type="nucleotide sequence ID" value="NZ_CP025989.1"/>
</dbReference>
<proteinExistence type="predicted"/>
<evidence type="ECO:0000256" key="1">
    <source>
        <dbReference type="SAM" id="Phobius"/>
    </source>
</evidence>
<dbReference type="AlphaFoldDB" id="A0A2U8BRA7"/>
<name>A0A2U8BRA7_9RICK</name>
<keyword evidence="1" id="KW-0472">Membrane</keyword>
<keyword evidence="3" id="KW-1185">Reference proteome</keyword>
<dbReference type="EMBL" id="CP025989">
    <property type="protein sequence ID" value="AWD32874.1"/>
    <property type="molecule type" value="Genomic_DNA"/>
</dbReference>
<dbReference type="Proteomes" id="UP000244519">
    <property type="component" value="Chromosome"/>
</dbReference>
<gene>
    <name evidence="2" type="ORF">Fsol_00061</name>
</gene>
<feature type="transmembrane region" description="Helical" evidence="1">
    <location>
        <begin position="16"/>
        <end position="33"/>
    </location>
</feature>
<dbReference type="KEGG" id="fso:Fsol_00061"/>
<evidence type="ECO:0000313" key="2">
    <source>
        <dbReference type="EMBL" id="AWD32874.1"/>
    </source>
</evidence>
<evidence type="ECO:0000313" key="3">
    <source>
        <dbReference type="Proteomes" id="UP000244519"/>
    </source>
</evidence>
<sequence>MNAFLKISHYINSHSFIANAGFVVCVLIIIKFSRKPLYIALRRKLIEIFREIKASLGELKQQYKRKDDMIHYHETMTTYTEKEISEAYTNYDKAIEEANRKVKYMKSEHDKAVKRAKKNTEKHHIASITNDILKSLEDGLREKMLRMSDKDHEAIILQESEKLKR</sequence>
<keyword evidence="1" id="KW-1133">Transmembrane helix</keyword>
<keyword evidence="1" id="KW-0812">Transmembrane</keyword>
<accession>A0A2U8BRA7</accession>
<organism evidence="2 3">
    <name type="scientific">Candidatus Fokinia solitaria</name>
    <dbReference type="NCBI Taxonomy" id="1802984"/>
    <lineage>
        <taxon>Bacteria</taxon>
        <taxon>Pseudomonadati</taxon>
        <taxon>Pseudomonadota</taxon>
        <taxon>Alphaproteobacteria</taxon>
        <taxon>Rickettsiales</taxon>
        <taxon>Candidatus Midichloriaceae</taxon>
        <taxon>Candidatus Fokinia</taxon>
    </lineage>
</organism>
<reference evidence="2 3" key="1">
    <citation type="journal article" date="2018" name="Genome Biol. Evol.">
        <title>The Genome Sequence of "Candidatus Fokinia solitaria": Insights on Reductive Evolution in Rickettsiales.</title>
        <authorList>
            <person name="Floriano A.M."/>
            <person name="Castelli M."/>
            <person name="Krenek S."/>
            <person name="Berendonk T.U."/>
            <person name="Bazzocchi C."/>
            <person name="Petroni G."/>
            <person name="Sassera D."/>
        </authorList>
    </citation>
    <scope>NUCLEOTIDE SEQUENCE [LARGE SCALE GENOMIC DNA]</scope>
    <source>
        <strain evidence="2">Rio ETE_ALG 3VII</strain>
    </source>
</reference>
<protein>
    <submittedName>
        <fullName evidence="2">Uncharacterized protein</fullName>
    </submittedName>
</protein>